<accession>A0A8T3VAX3</accession>
<comment type="similarity">
    <text evidence="2">In the N-terminal section; belongs to the transposase 2 family.</text>
</comment>
<evidence type="ECO:0000256" key="1">
    <source>
        <dbReference type="ARBA" id="ARBA00008761"/>
    </source>
</evidence>
<evidence type="ECO:0000256" key="4">
    <source>
        <dbReference type="ARBA" id="ARBA00023125"/>
    </source>
</evidence>
<comment type="similarity">
    <text evidence="1">In the C-terminal section; belongs to the transposase 35 family.</text>
</comment>
<dbReference type="Proteomes" id="UP000783037">
    <property type="component" value="Unassembled WGS sequence"/>
</dbReference>
<keyword evidence="3" id="KW-0815">Transposition</keyword>
<dbReference type="PANTHER" id="PTHR30405">
    <property type="entry name" value="TRANSPOSASE"/>
    <property type="match status" value="1"/>
</dbReference>
<dbReference type="NCBIfam" id="NF040570">
    <property type="entry name" value="guided_TnpB"/>
    <property type="match status" value="1"/>
</dbReference>
<dbReference type="InterPro" id="IPR010095">
    <property type="entry name" value="Cas12f1-like_TNB"/>
</dbReference>
<reference evidence="8" key="1">
    <citation type="submission" date="2019-04" db="EMBL/GenBank/DDBJ databases">
        <title>Evolution of Biomass-Degrading Anaerobic Consortia Revealed by Metagenomics.</title>
        <authorList>
            <person name="Peng X."/>
        </authorList>
    </citation>
    <scope>NUCLEOTIDE SEQUENCE</scope>
    <source>
        <strain evidence="8">SIG18</strain>
    </source>
</reference>
<evidence type="ECO:0000259" key="7">
    <source>
        <dbReference type="Pfam" id="PF07282"/>
    </source>
</evidence>
<dbReference type="Pfam" id="PF01385">
    <property type="entry name" value="OrfB_IS605"/>
    <property type="match status" value="1"/>
</dbReference>
<dbReference type="GO" id="GO:0006310">
    <property type="term" value="P:DNA recombination"/>
    <property type="evidence" value="ECO:0007669"/>
    <property type="project" value="UniProtKB-KW"/>
</dbReference>
<keyword evidence="5" id="KW-0233">DNA recombination</keyword>
<name>A0A8T3VAX3_9EURY</name>
<evidence type="ECO:0000256" key="5">
    <source>
        <dbReference type="ARBA" id="ARBA00023172"/>
    </source>
</evidence>
<dbReference type="EMBL" id="SUTK01000024">
    <property type="protein sequence ID" value="MBE6502010.1"/>
    <property type="molecule type" value="Genomic_DNA"/>
</dbReference>
<organism evidence="8 9">
    <name type="scientific">Methanobrevibacter thaueri</name>
    <dbReference type="NCBI Taxonomy" id="190975"/>
    <lineage>
        <taxon>Archaea</taxon>
        <taxon>Methanobacteriati</taxon>
        <taxon>Methanobacteriota</taxon>
        <taxon>Methanomada group</taxon>
        <taxon>Methanobacteria</taxon>
        <taxon>Methanobacteriales</taxon>
        <taxon>Methanobacteriaceae</taxon>
        <taxon>Methanobrevibacter</taxon>
    </lineage>
</organism>
<evidence type="ECO:0000256" key="3">
    <source>
        <dbReference type="ARBA" id="ARBA00022578"/>
    </source>
</evidence>
<dbReference type="GO" id="GO:0032196">
    <property type="term" value="P:transposition"/>
    <property type="evidence" value="ECO:0007669"/>
    <property type="project" value="UniProtKB-KW"/>
</dbReference>
<dbReference type="InterPro" id="IPR051399">
    <property type="entry name" value="RNA-guided_DNA_endo/Transpos"/>
</dbReference>
<dbReference type="Pfam" id="PF07282">
    <property type="entry name" value="Cas12f1-like_TNB"/>
    <property type="match status" value="1"/>
</dbReference>
<keyword evidence="4" id="KW-0238">DNA-binding</keyword>
<evidence type="ECO:0000313" key="8">
    <source>
        <dbReference type="EMBL" id="MBE6502010.1"/>
    </source>
</evidence>
<gene>
    <name evidence="8" type="ORF">E7Z79_06160</name>
</gene>
<dbReference type="AlphaFoldDB" id="A0A8T3VAX3"/>
<evidence type="ECO:0000256" key="2">
    <source>
        <dbReference type="ARBA" id="ARBA00011044"/>
    </source>
</evidence>
<proteinExistence type="inferred from homology"/>
<dbReference type="PANTHER" id="PTHR30405:SF11">
    <property type="entry name" value="RNA-GUIDED DNA ENDONUCLEASE RV2885C-RELATED"/>
    <property type="match status" value="1"/>
</dbReference>
<protein>
    <submittedName>
        <fullName evidence="8">Transposase</fullName>
    </submittedName>
</protein>
<dbReference type="GO" id="GO:0003677">
    <property type="term" value="F:DNA binding"/>
    <property type="evidence" value="ECO:0007669"/>
    <property type="project" value="UniProtKB-KW"/>
</dbReference>
<sequence>MHNKIIDKNCPESKDEKIRINRSFYNDCLRELKHENPFLYEIDSTALQESTQRLQRAYKRYDKRLSGEPRIKTLKNPVQSFTLKNVNNSIRLKGNYIRLNKYGFIKLRGLRPIIGRIQTVTILYDKGRWFAILTYRIEIRIDPLPLTGKAVGIDVGLKNYITLSTGEAIAKPDTRDLDNKIKKQRKIISRRFQSSPYGSNYLKAVEKLQQLEHKRNNIINDFHHKISKKIVTEYDIIVMETLNIKGMLKNHHVSSGIHDAAWYKLKQKIKYKAELYGKTFIEIDQWFASTKTCHKCGHKNNNITLKDRQWNCPKCGTQHQRDHNAAINILNEGLKTLKTEPRGPGG</sequence>
<feature type="domain" description="Probable transposase IS891/IS1136/IS1341" evidence="6">
    <location>
        <begin position="141"/>
        <end position="250"/>
    </location>
</feature>
<dbReference type="NCBIfam" id="TIGR01766">
    <property type="entry name" value="IS200/IS605 family accessory protein TnpB-like domain"/>
    <property type="match status" value="1"/>
</dbReference>
<feature type="domain" description="Cas12f1-like TNB" evidence="7">
    <location>
        <begin position="262"/>
        <end position="329"/>
    </location>
</feature>
<comment type="caution">
    <text evidence="8">The sequence shown here is derived from an EMBL/GenBank/DDBJ whole genome shotgun (WGS) entry which is preliminary data.</text>
</comment>
<evidence type="ECO:0000313" key="9">
    <source>
        <dbReference type="Proteomes" id="UP000783037"/>
    </source>
</evidence>
<evidence type="ECO:0000259" key="6">
    <source>
        <dbReference type="Pfam" id="PF01385"/>
    </source>
</evidence>
<dbReference type="InterPro" id="IPR001959">
    <property type="entry name" value="Transposase"/>
</dbReference>